<keyword evidence="10" id="KW-1185">Reference proteome</keyword>
<feature type="transmembrane region" description="Helical" evidence="6">
    <location>
        <begin position="338"/>
        <end position="356"/>
    </location>
</feature>
<evidence type="ECO:0000259" key="8">
    <source>
        <dbReference type="PROSITE" id="PS50850"/>
    </source>
</evidence>
<keyword evidence="7" id="KW-0732">Signal</keyword>
<dbReference type="GO" id="GO:0005886">
    <property type="term" value="C:plasma membrane"/>
    <property type="evidence" value="ECO:0007669"/>
    <property type="project" value="UniProtKB-SubCell"/>
</dbReference>
<feature type="transmembrane region" description="Helical" evidence="6">
    <location>
        <begin position="251"/>
        <end position="271"/>
    </location>
</feature>
<keyword evidence="4 6" id="KW-1133">Transmembrane helix</keyword>
<evidence type="ECO:0000256" key="2">
    <source>
        <dbReference type="ARBA" id="ARBA00022475"/>
    </source>
</evidence>
<evidence type="ECO:0000256" key="3">
    <source>
        <dbReference type="ARBA" id="ARBA00022692"/>
    </source>
</evidence>
<evidence type="ECO:0000313" key="10">
    <source>
        <dbReference type="Proteomes" id="UP000198862"/>
    </source>
</evidence>
<feature type="transmembrane region" description="Helical" evidence="6">
    <location>
        <begin position="80"/>
        <end position="99"/>
    </location>
</feature>
<feature type="transmembrane region" description="Helical" evidence="6">
    <location>
        <begin position="368"/>
        <end position="390"/>
    </location>
</feature>
<dbReference type="InterPro" id="IPR020846">
    <property type="entry name" value="MFS_dom"/>
</dbReference>
<feature type="transmembrane region" description="Helical" evidence="6">
    <location>
        <begin position="140"/>
        <end position="163"/>
    </location>
</feature>
<dbReference type="Proteomes" id="UP000198862">
    <property type="component" value="Unassembled WGS sequence"/>
</dbReference>
<gene>
    <name evidence="9" type="ORF">SAMN02745724_00321</name>
</gene>
<dbReference type="SUPFAM" id="SSF103473">
    <property type="entry name" value="MFS general substrate transporter"/>
    <property type="match status" value="1"/>
</dbReference>
<feature type="transmembrane region" description="Helical" evidence="6">
    <location>
        <begin position="49"/>
        <end position="73"/>
    </location>
</feature>
<dbReference type="CDD" id="cd17473">
    <property type="entry name" value="MFS_arabinose_efflux_permease_like"/>
    <property type="match status" value="1"/>
</dbReference>
<feature type="transmembrane region" description="Helical" evidence="6">
    <location>
        <begin position="304"/>
        <end position="326"/>
    </location>
</feature>
<feature type="transmembrane region" description="Helical" evidence="6">
    <location>
        <begin position="278"/>
        <end position="298"/>
    </location>
</feature>
<keyword evidence="3 6" id="KW-0812">Transmembrane</keyword>
<evidence type="ECO:0000256" key="4">
    <source>
        <dbReference type="ARBA" id="ARBA00022989"/>
    </source>
</evidence>
<dbReference type="InterPro" id="IPR011701">
    <property type="entry name" value="MFS"/>
</dbReference>
<dbReference type="PANTHER" id="PTHR43124:SF3">
    <property type="entry name" value="CHLORAMPHENICOL EFFLUX PUMP RV0191"/>
    <property type="match status" value="1"/>
</dbReference>
<reference evidence="9 10" key="1">
    <citation type="submission" date="2016-10" db="EMBL/GenBank/DDBJ databases">
        <authorList>
            <person name="de Groot N.N."/>
        </authorList>
    </citation>
    <scope>NUCLEOTIDE SEQUENCE [LARGE SCALE GENOMIC DNA]</scope>
    <source>
        <strain evidence="9 10">DSM 6059</strain>
    </source>
</reference>
<comment type="subcellular location">
    <subcellularLocation>
        <location evidence="1">Cell membrane</location>
        <topology evidence="1">Multi-pass membrane protein</topology>
    </subcellularLocation>
</comment>
<accession>A0A1I1EKC1</accession>
<dbReference type="PROSITE" id="PS50850">
    <property type="entry name" value="MFS"/>
    <property type="match status" value="1"/>
</dbReference>
<dbReference type="InterPro" id="IPR036259">
    <property type="entry name" value="MFS_trans_sf"/>
</dbReference>
<dbReference type="OrthoDB" id="9812221at2"/>
<feature type="domain" description="Major facilitator superfamily (MFS) profile" evidence="8">
    <location>
        <begin position="12"/>
        <end position="392"/>
    </location>
</feature>
<dbReference type="Pfam" id="PF07690">
    <property type="entry name" value="MFS_1"/>
    <property type="match status" value="1"/>
</dbReference>
<dbReference type="STRING" id="1123010.SAMN02745724_00321"/>
<evidence type="ECO:0000256" key="7">
    <source>
        <dbReference type="SAM" id="SignalP"/>
    </source>
</evidence>
<dbReference type="Gene3D" id="1.20.1250.20">
    <property type="entry name" value="MFS general substrate transporter like domains"/>
    <property type="match status" value="1"/>
</dbReference>
<feature type="transmembrane region" description="Helical" evidence="6">
    <location>
        <begin position="169"/>
        <end position="189"/>
    </location>
</feature>
<dbReference type="InterPro" id="IPR050189">
    <property type="entry name" value="MFS_Efflux_Transporters"/>
</dbReference>
<proteinExistence type="predicted"/>
<feature type="signal peptide" evidence="7">
    <location>
        <begin position="1"/>
        <end position="26"/>
    </location>
</feature>
<organism evidence="9 10">
    <name type="scientific">Pseudoalteromonas denitrificans DSM 6059</name>
    <dbReference type="NCBI Taxonomy" id="1123010"/>
    <lineage>
        <taxon>Bacteria</taxon>
        <taxon>Pseudomonadati</taxon>
        <taxon>Pseudomonadota</taxon>
        <taxon>Gammaproteobacteria</taxon>
        <taxon>Alteromonadales</taxon>
        <taxon>Pseudoalteromonadaceae</taxon>
        <taxon>Pseudoalteromonas</taxon>
    </lineage>
</organism>
<evidence type="ECO:0000256" key="1">
    <source>
        <dbReference type="ARBA" id="ARBA00004651"/>
    </source>
</evidence>
<protein>
    <submittedName>
        <fullName evidence="9">Predicted arabinose efflux permease, MFS family</fullName>
    </submittedName>
</protein>
<sequence length="404" mass="43936">MTAEKLKYQRLCTLFLLLASTMTVMAGATLAPALPGMEAAFAQTAQAEFWVKMSLTIPGLVIAICAPFMGVLLDKINNKSVLVGALIFYALTGFSGYLFQDSLVVILMSRIGLGVAVAGIMVSCTILAGEYFKGPKLGQYMGLQAAFGGFGGVAFLSMSGMLAQQNWTYVFFIYLFSLVILPGVMAFLYDPKKQSQAGKTQKNEQALIFDKNKLFSCYGLAVLEILVLYSIVLHLPFMLTSLNLGNSMETGFALAFLMLTMSLVSLGYGVISRYFSIFTLHAFGWLLISFGLLGLSQSNVMETILSALLVTGIGLGLIRPNLFIWLFSFTPLPMRGKVIGGITTCFFIGQFISSIVTEPVVQAYGYEVLFLLIGMLAFILILIICITLFVKKAINKSNNIALEP</sequence>
<dbReference type="PANTHER" id="PTHR43124">
    <property type="entry name" value="PURINE EFFLUX PUMP PBUE"/>
    <property type="match status" value="1"/>
</dbReference>
<dbReference type="GO" id="GO:0022857">
    <property type="term" value="F:transmembrane transporter activity"/>
    <property type="evidence" value="ECO:0007669"/>
    <property type="project" value="InterPro"/>
</dbReference>
<keyword evidence="2" id="KW-1003">Cell membrane</keyword>
<feature type="chain" id="PRO_5011435273" evidence="7">
    <location>
        <begin position="27"/>
        <end position="404"/>
    </location>
</feature>
<dbReference type="EMBL" id="FOLO01000002">
    <property type="protein sequence ID" value="SFB87521.1"/>
    <property type="molecule type" value="Genomic_DNA"/>
</dbReference>
<dbReference type="RefSeq" id="WP_091979208.1">
    <property type="nucleotide sequence ID" value="NZ_FOLO01000002.1"/>
</dbReference>
<dbReference type="AlphaFoldDB" id="A0A1I1EKC1"/>
<keyword evidence="5 6" id="KW-0472">Membrane</keyword>
<name>A0A1I1EKC1_9GAMM</name>
<feature type="transmembrane region" description="Helical" evidence="6">
    <location>
        <begin position="105"/>
        <end position="128"/>
    </location>
</feature>
<evidence type="ECO:0000313" key="9">
    <source>
        <dbReference type="EMBL" id="SFB87521.1"/>
    </source>
</evidence>
<evidence type="ECO:0000256" key="6">
    <source>
        <dbReference type="SAM" id="Phobius"/>
    </source>
</evidence>
<feature type="transmembrane region" description="Helical" evidence="6">
    <location>
        <begin position="217"/>
        <end position="239"/>
    </location>
</feature>
<evidence type="ECO:0000256" key="5">
    <source>
        <dbReference type="ARBA" id="ARBA00023136"/>
    </source>
</evidence>